<feature type="transmembrane region" description="Helical" evidence="1">
    <location>
        <begin position="207"/>
        <end position="227"/>
    </location>
</feature>
<gene>
    <name evidence="2" type="ORF">SAMN02746019_00006930</name>
</gene>
<accession>A0A212QVK3</accession>
<protein>
    <recommendedName>
        <fullName evidence="4">4-amino-4-deoxy-L-arabinose transferase and related glycosyltransferases of PMT family</fullName>
    </recommendedName>
</protein>
<feature type="transmembrane region" description="Helical" evidence="1">
    <location>
        <begin position="315"/>
        <end position="332"/>
    </location>
</feature>
<reference evidence="3" key="1">
    <citation type="submission" date="2017-06" db="EMBL/GenBank/DDBJ databases">
        <authorList>
            <person name="Varghese N."/>
            <person name="Submissions S."/>
        </authorList>
    </citation>
    <scope>NUCLEOTIDE SEQUENCE [LARGE SCALE GENOMIC DNA]</scope>
    <source>
        <strain evidence="3">JAD2</strain>
    </source>
</reference>
<keyword evidence="1" id="KW-0812">Transmembrane</keyword>
<proteinExistence type="predicted"/>
<feature type="transmembrane region" description="Helical" evidence="1">
    <location>
        <begin position="294"/>
        <end position="309"/>
    </location>
</feature>
<evidence type="ECO:0000313" key="2">
    <source>
        <dbReference type="EMBL" id="SNB63742.1"/>
    </source>
</evidence>
<evidence type="ECO:0000313" key="3">
    <source>
        <dbReference type="Proteomes" id="UP000197025"/>
    </source>
</evidence>
<dbReference type="AlphaFoldDB" id="A0A212QVK3"/>
<dbReference type="InParanoid" id="A0A212QVK3"/>
<feature type="transmembrane region" description="Helical" evidence="1">
    <location>
        <begin position="261"/>
        <end position="282"/>
    </location>
</feature>
<feature type="transmembrane region" description="Helical" evidence="1">
    <location>
        <begin position="139"/>
        <end position="162"/>
    </location>
</feature>
<evidence type="ECO:0008006" key="4">
    <source>
        <dbReference type="Google" id="ProtNLM"/>
    </source>
</evidence>
<evidence type="ECO:0000256" key="1">
    <source>
        <dbReference type="SAM" id="Phobius"/>
    </source>
</evidence>
<feature type="transmembrane region" description="Helical" evidence="1">
    <location>
        <begin position="339"/>
        <end position="357"/>
    </location>
</feature>
<dbReference type="Proteomes" id="UP000197025">
    <property type="component" value="Unassembled WGS sequence"/>
</dbReference>
<dbReference type="EMBL" id="FYEK01000027">
    <property type="protein sequence ID" value="SNB63742.1"/>
    <property type="molecule type" value="Genomic_DNA"/>
</dbReference>
<feature type="transmembrane region" description="Helical" evidence="1">
    <location>
        <begin position="174"/>
        <end position="195"/>
    </location>
</feature>
<name>A0A212QVK3_9CHLR</name>
<keyword evidence="1" id="KW-0472">Membrane</keyword>
<keyword evidence="3" id="KW-1185">Reference proteome</keyword>
<organism evidence="2 3">
    <name type="scientific">Thermoflexus hugenholtzii JAD2</name>
    <dbReference type="NCBI Taxonomy" id="877466"/>
    <lineage>
        <taxon>Bacteria</taxon>
        <taxon>Bacillati</taxon>
        <taxon>Chloroflexota</taxon>
        <taxon>Thermoflexia</taxon>
        <taxon>Thermoflexales</taxon>
        <taxon>Thermoflexaceae</taxon>
        <taxon>Thermoflexus</taxon>
    </lineage>
</organism>
<feature type="transmembrane region" description="Helical" evidence="1">
    <location>
        <begin position="108"/>
        <end position="132"/>
    </location>
</feature>
<sequence length="517" mass="57653">MILASVKAQAEEEKALRRRWAWALACLTLAGSVRFAMAARMPVEADEPTYLRAAYHYAVLLRQGDIGAVPSLWENPEHPALVKLLYSLAWLIPSGDRWFSDALWGARLLSVLFGAAAVGLVAWIHPAAGLLLAVHPLTIYYTSAALLESIPQFLAMLAVLSWRSASRRGARWSYLGAFALGATGAAKWAYVLPLLPGSIGMLRRSRGTAILLVVAAVSFVSLNPPMWMDPLRYLRETIRYHFTYSTSEHVQRYGLPWYQPFLWLSHSLPEALILTLGLAGAVRGLFDSTFRKQVAWGALSAVIFLLAWPTKWPHYALVATPFLSLIASDVLARGQRTRALLSVMGILSMIVSVRMIIRQHPYLDPGLLEHRIPKPFEARWEGIRLEGVRWEEAGARESVLSLVVCWRPERPAASNLSVFVHLLGETPNPRTGSVLWSQVDAQPLGGAYPATLWVPGVVFCDRYRIARPPDLPPGIYLLTTGWYRWEDGHRIPLHEGPQDPRYPDALVIGRWVVGGMR</sequence>
<keyword evidence="1" id="KW-1133">Transmembrane helix</keyword>